<keyword evidence="4" id="KW-1185">Reference proteome</keyword>
<feature type="compositionally biased region" description="Basic residues" evidence="1">
    <location>
        <begin position="199"/>
        <end position="209"/>
    </location>
</feature>
<name>A0A6A7BRD3_9PEZI</name>
<sequence>MAFSGFLFLAWRLFEIITLIPVMGMLAWFVHQYVKANLLTPTYILVLFIVSVVALAWALFTTIAYLRARHDAAFVALFDLAIMGGLIAGVYYLRNIAKQNCTSLRAQRQNLGGSISYRADKQCVMLKAAFALSIINIISFFITFLLALLVHRHHKKEDRVVVKRQYRGSSRHGSHHSRSRSRSRDHHHRSSRDYDYRPSSRHHSTHRSSRREYYV</sequence>
<dbReference type="OrthoDB" id="4918558at2759"/>
<feature type="transmembrane region" description="Helical" evidence="2">
    <location>
        <begin position="128"/>
        <end position="150"/>
    </location>
</feature>
<feature type="region of interest" description="Disordered" evidence="1">
    <location>
        <begin position="161"/>
        <end position="215"/>
    </location>
</feature>
<keyword evidence="2" id="KW-0812">Transmembrane</keyword>
<keyword evidence="2" id="KW-1133">Transmembrane helix</keyword>
<dbReference type="EMBL" id="MU006050">
    <property type="protein sequence ID" value="KAF2857325.1"/>
    <property type="molecule type" value="Genomic_DNA"/>
</dbReference>
<evidence type="ECO:0000313" key="3">
    <source>
        <dbReference type="EMBL" id="KAF2857325.1"/>
    </source>
</evidence>
<keyword evidence="2" id="KW-0472">Membrane</keyword>
<feature type="transmembrane region" description="Helical" evidence="2">
    <location>
        <begin position="72"/>
        <end position="93"/>
    </location>
</feature>
<protein>
    <recommendedName>
        <fullName evidence="5">MARVEL domain-containing protein</fullName>
    </recommendedName>
</protein>
<dbReference type="AlphaFoldDB" id="A0A6A7BRD3"/>
<evidence type="ECO:0000313" key="4">
    <source>
        <dbReference type="Proteomes" id="UP000799421"/>
    </source>
</evidence>
<feature type="compositionally biased region" description="Basic residues" evidence="1">
    <location>
        <begin position="161"/>
        <end position="190"/>
    </location>
</feature>
<organism evidence="3 4">
    <name type="scientific">Piedraia hortae CBS 480.64</name>
    <dbReference type="NCBI Taxonomy" id="1314780"/>
    <lineage>
        <taxon>Eukaryota</taxon>
        <taxon>Fungi</taxon>
        <taxon>Dikarya</taxon>
        <taxon>Ascomycota</taxon>
        <taxon>Pezizomycotina</taxon>
        <taxon>Dothideomycetes</taxon>
        <taxon>Dothideomycetidae</taxon>
        <taxon>Capnodiales</taxon>
        <taxon>Piedraiaceae</taxon>
        <taxon>Piedraia</taxon>
    </lineage>
</organism>
<reference evidence="3" key="1">
    <citation type="journal article" date="2020" name="Stud. Mycol.">
        <title>101 Dothideomycetes genomes: a test case for predicting lifestyles and emergence of pathogens.</title>
        <authorList>
            <person name="Haridas S."/>
            <person name="Albert R."/>
            <person name="Binder M."/>
            <person name="Bloem J."/>
            <person name="Labutti K."/>
            <person name="Salamov A."/>
            <person name="Andreopoulos B."/>
            <person name="Baker S."/>
            <person name="Barry K."/>
            <person name="Bills G."/>
            <person name="Bluhm B."/>
            <person name="Cannon C."/>
            <person name="Castanera R."/>
            <person name="Culley D."/>
            <person name="Daum C."/>
            <person name="Ezra D."/>
            <person name="Gonzalez J."/>
            <person name="Henrissat B."/>
            <person name="Kuo A."/>
            <person name="Liang C."/>
            <person name="Lipzen A."/>
            <person name="Lutzoni F."/>
            <person name="Magnuson J."/>
            <person name="Mondo S."/>
            <person name="Nolan M."/>
            <person name="Ohm R."/>
            <person name="Pangilinan J."/>
            <person name="Park H.-J."/>
            <person name="Ramirez L."/>
            <person name="Alfaro M."/>
            <person name="Sun H."/>
            <person name="Tritt A."/>
            <person name="Yoshinaga Y."/>
            <person name="Zwiers L.-H."/>
            <person name="Turgeon B."/>
            <person name="Goodwin S."/>
            <person name="Spatafora J."/>
            <person name="Crous P."/>
            <person name="Grigoriev I."/>
        </authorList>
    </citation>
    <scope>NUCLEOTIDE SEQUENCE</scope>
    <source>
        <strain evidence="3">CBS 480.64</strain>
    </source>
</reference>
<accession>A0A6A7BRD3</accession>
<evidence type="ECO:0000256" key="1">
    <source>
        <dbReference type="SAM" id="MobiDB-lite"/>
    </source>
</evidence>
<feature type="transmembrane region" description="Helical" evidence="2">
    <location>
        <begin position="42"/>
        <end position="66"/>
    </location>
</feature>
<evidence type="ECO:0008006" key="5">
    <source>
        <dbReference type="Google" id="ProtNLM"/>
    </source>
</evidence>
<dbReference type="Proteomes" id="UP000799421">
    <property type="component" value="Unassembled WGS sequence"/>
</dbReference>
<gene>
    <name evidence="3" type="ORF">K470DRAFT_223582</name>
</gene>
<proteinExistence type="predicted"/>
<evidence type="ECO:0000256" key="2">
    <source>
        <dbReference type="SAM" id="Phobius"/>
    </source>
</evidence>
<feature type="transmembrane region" description="Helical" evidence="2">
    <location>
        <begin position="6"/>
        <end position="30"/>
    </location>
</feature>